<gene>
    <name evidence="1" type="ORF">BSTOLATCC_MIC38522</name>
</gene>
<name>A0AAU9JHX7_9CILI</name>
<accession>A0AAU9JHX7</accession>
<evidence type="ECO:0000313" key="2">
    <source>
        <dbReference type="Proteomes" id="UP001162131"/>
    </source>
</evidence>
<sequence length="74" mass="8607">MDLKHLGWKFTIGELLNSSAFSPDGKYLCFTTYKDFLYVIANAEERFWTAEFARSKEIVRITNIISPSIIQNQQ</sequence>
<protein>
    <submittedName>
        <fullName evidence="1">Uncharacterized protein</fullName>
    </submittedName>
</protein>
<dbReference type="AlphaFoldDB" id="A0AAU9JHX7"/>
<organism evidence="1 2">
    <name type="scientific">Blepharisma stoltei</name>
    <dbReference type="NCBI Taxonomy" id="1481888"/>
    <lineage>
        <taxon>Eukaryota</taxon>
        <taxon>Sar</taxon>
        <taxon>Alveolata</taxon>
        <taxon>Ciliophora</taxon>
        <taxon>Postciliodesmatophora</taxon>
        <taxon>Heterotrichea</taxon>
        <taxon>Heterotrichida</taxon>
        <taxon>Blepharismidae</taxon>
        <taxon>Blepharisma</taxon>
    </lineage>
</organism>
<dbReference type="EMBL" id="CAJZBQ010000038">
    <property type="protein sequence ID" value="CAG9325258.1"/>
    <property type="molecule type" value="Genomic_DNA"/>
</dbReference>
<dbReference type="Proteomes" id="UP001162131">
    <property type="component" value="Unassembled WGS sequence"/>
</dbReference>
<proteinExistence type="predicted"/>
<reference evidence="1" key="1">
    <citation type="submission" date="2021-09" db="EMBL/GenBank/DDBJ databases">
        <authorList>
            <consortium name="AG Swart"/>
            <person name="Singh M."/>
            <person name="Singh A."/>
            <person name="Seah K."/>
            <person name="Emmerich C."/>
        </authorList>
    </citation>
    <scope>NUCLEOTIDE SEQUENCE</scope>
    <source>
        <strain evidence="1">ATCC30299</strain>
    </source>
</reference>
<keyword evidence="2" id="KW-1185">Reference proteome</keyword>
<evidence type="ECO:0000313" key="1">
    <source>
        <dbReference type="EMBL" id="CAG9325258.1"/>
    </source>
</evidence>
<comment type="caution">
    <text evidence="1">The sequence shown here is derived from an EMBL/GenBank/DDBJ whole genome shotgun (WGS) entry which is preliminary data.</text>
</comment>